<dbReference type="AlphaFoldDB" id="A0A0F9J4T3"/>
<sequence length="66" mass="7391">MTDERLEQLLDGLANATARAIKQIDDERCKDDNAYMVREKMVDSLIELRTCVGLLVLGSRAPKVTP</sequence>
<evidence type="ECO:0000313" key="1">
    <source>
        <dbReference type="EMBL" id="KKM64749.1"/>
    </source>
</evidence>
<proteinExistence type="predicted"/>
<reference evidence="1" key="1">
    <citation type="journal article" date="2015" name="Nature">
        <title>Complex archaea that bridge the gap between prokaryotes and eukaryotes.</title>
        <authorList>
            <person name="Spang A."/>
            <person name="Saw J.H."/>
            <person name="Jorgensen S.L."/>
            <person name="Zaremba-Niedzwiedzka K."/>
            <person name="Martijn J."/>
            <person name="Lind A.E."/>
            <person name="van Eijk R."/>
            <person name="Schleper C."/>
            <person name="Guy L."/>
            <person name="Ettema T.J."/>
        </authorList>
    </citation>
    <scope>NUCLEOTIDE SEQUENCE</scope>
</reference>
<gene>
    <name evidence="1" type="ORF">LCGC14_1498230</name>
</gene>
<dbReference type="EMBL" id="LAZR01010841">
    <property type="protein sequence ID" value="KKM64749.1"/>
    <property type="molecule type" value="Genomic_DNA"/>
</dbReference>
<comment type="caution">
    <text evidence="1">The sequence shown here is derived from an EMBL/GenBank/DDBJ whole genome shotgun (WGS) entry which is preliminary data.</text>
</comment>
<name>A0A0F9J4T3_9ZZZZ</name>
<organism evidence="1">
    <name type="scientific">marine sediment metagenome</name>
    <dbReference type="NCBI Taxonomy" id="412755"/>
    <lineage>
        <taxon>unclassified sequences</taxon>
        <taxon>metagenomes</taxon>
        <taxon>ecological metagenomes</taxon>
    </lineage>
</organism>
<protein>
    <submittedName>
        <fullName evidence="1">Uncharacterized protein</fullName>
    </submittedName>
</protein>
<accession>A0A0F9J4T3</accession>